<dbReference type="AlphaFoldDB" id="A0A1I0RT23"/>
<proteinExistence type="predicted"/>
<feature type="domain" description="NAD-dependent epimerase/dehydratase" evidence="1">
    <location>
        <begin position="4"/>
        <end position="176"/>
    </location>
</feature>
<sequence length="308" mass="32791">MTRIMITGASGFLGQALLQAAKAEGHGIVALTRSTGSSVAQQDSHVQTAKFDLGAPDAVEHLQSALEGIDVVIHAAASFSGTAEAHARDTLKATENLLAAMTNMTSKPRLVLISSLSVYDVARMTDHEVLTEDSPMVTDASQRDVYAAAKAAQERLIAQYDGPYQIIRPGAIFGPHRLWSAQLGFARSGRVFCPGPRTKMPAISVDRAAQAILRAAISANGAATVNLIESNPPTCADWIAALGLKIVPVPAKLVHLLGSITGRGPAWQARFRPLVYDTTHAARLLEQTTQVPFKDQIARAKQAEQDSQ</sequence>
<dbReference type="InterPro" id="IPR036291">
    <property type="entry name" value="NAD(P)-bd_dom_sf"/>
</dbReference>
<protein>
    <submittedName>
        <fullName evidence="2">Nucleoside-diphosphate-sugar epimerase</fullName>
    </submittedName>
</protein>
<dbReference type="EMBL" id="FOIZ01000002">
    <property type="protein sequence ID" value="SEW44476.1"/>
    <property type="molecule type" value="Genomic_DNA"/>
</dbReference>
<accession>A0A1I0RT23</accession>
<name>A0A1I0RT23_9RHOB</name>
<dbReference type="Gene3D" id="3.40.50.720">
    <property type="entry name" value="NAD(P)-binding Rossmann-like Domain"/>
    <property type="match status" value="1"/>
</dbReference>
<gene>
    <name evidence="2" type="ORF">SAMN04488515_3199</name>
</gene>
<dbReference type="Pfam" id="PF01370">
    <property type="entry name" value="Epimerase"/>
    <property type="match status" value="1"/>
</dbReference>
<keyword evidence="3" id="KW-1185">Reference proteome</keyword>
<dbReference type="STRING" id="364200.SAMN04488515_3199"/>
<evidence type="ECO:0000313" key="2">
    <source>
        <dbReference type="EMBL" id="SEW44476.1"/>
    </source>
</evidence>
<dbReference type="GO" id="GO:0005737">
    <property type="term" value="C:cytoplasm"/>
    <property type="evidence" value="ECO:0007669"/>
    <property type="project" value="TreeGrafter"/>
</dbReference>
<reference evidence="2 3" key="1">
    <citation type="submission" date="2016-10" db="EMBL/GenBank/DDBJ databases">
        <authorList>
            <person name="de Groot N.N."/>
        </authorList>
    </citation>
    <scope>NUCLEOTIDE SEQUENCE [LARGE SCALE GENOMIC DNA]</scope>
    <source>
        <strain evidence="2 3">DSM 17925</strain>
    </source>
</reference>
<dbReference type="PANTHER" id="PTHR48079:SF6">
    <property type="entry name" value="NAD(P)-BINDING DOMAIN-CONTAINING PROTEIN-RELATED"/>
    <property type="match status" value="1"/>
</dbReference>
<evidence type="ECO:0000313" key="3">
    <source>
        <dbReference type="Proteomes" id="UP000199167"/>
    </source>
</evidence>
<dbReference type="Proteomes" id="UP000199167">
    <property type="component" value="Unassembled WGS sequence"/>
</dbReference>
<dbReference type="RefSeq" id="WP_165611866.1">
    <property type="nucleotide sequence ID" value="NZ_FOIZ01000002.1"/>
</dbReference>
<dbReference type="InterPro" id="IPR001509">
    <property type="entry name" value="Epimerase_deHydtase"/>
</dbReference>
<dbReference type="GO" id="GO:0004029">
    <property type="term" value="F:aldehyde dehydrogenase (NAD+) activity"/>
    <property type="evidence" value="ECO:0007669"/>
    <property type="project" value="TreeGrafter"/>
</dbReference>
<dbReference type="SUPFAM" id="SSF51735">
    <property type="entry name" value="NAD(P)-binding Rossmann-fold domains"/>
    <property type="match status" value="1"/>
</dbReference>
<dbReference type="PANTHER" id="PTHR48079">
    <property type="entry name" value="PROTEIN YEEZ"/>
    <property type="match status" value="1"/>
</dbReference>
<organism evidence="2 3">
    <name type="scientific">Cognatiyoonia koreensis</name>
    <dbReference type="NCBI Taxonomy" id="364200"/>
    <lineage>
        <taxon>Bacteria</taxon>
        <taxon>Pseudomonadati</taxon>
        <taxon>Pseudomonadota</taxon>
        <taxon>Alphaproteobacteria</taxon>
        <taxon>Rhodobacterales</taxon>
        <taxon>Paracoccaceae</taxon>
        <taxon>Cognatiyoonia</taxon>
    </lineage>
</organism>
<dbReference type="InterPro" id="IPR051783">
    <property type="entry name" value="NAD(P)-dependent_oxidoreduct"/>
</dbReference>
<evidence type="ECO:0000259" key="1">
    <source>
        <dbReference type="Pfam" id="PF01370"/>
    </source>
</evidence>